<organism evidence="18 19">
    <name type="scientific">Pleurodeles waltl</name>
    <name type="common">Iberian ribbed newt</name>
    <dbReference type="NCBI Taxonomy" id="8319"/>
    <lineage>
        <taxon>Eukaryota</taxon>
        <taxon>Metazoa</taxon>
        <taxon>Chordata</taxon>
        <taxon>Craniata</taxon>
        <taxon>Vertebrata</taxon>
        <taxon>Euteleostomi</taxon>
        <taxon>Amphibia</taxon>
        <taxon>Batrachia</taxon>
        <taxon>Caudata</taxon>
        <taxon>Salamandroidea</taxon>
        <taxon>Salamandridae</taxon>
        <taxon>Pleurodelinae</taxon>
        <taxon>Pleurodeles</taxon>
    </lineage>
</organism>
<evidence type="ECO:0000256" key="8">
    <source>
        <dbReference type="ARBA" id="ARBA00047427"/>
    </source>
</evidence>
<comment type="catalytic activity">
    <reaction evidence="11">
        <text>12-(9Z-octadecenoyloxy)-octadecanoate + H2O = 12-hydroxyoctadecanoate + (9Z)-octadecenoate + H(+)</text>
        <dbReference type="Rhea" id="RHEA:52060"/>
        <dbReference type="ChEBI" id="CHEBI:15377"/>
        <dbReference type="ChEBI" id="CHEBI:15378"/>
        <dbReference type="ChEBI" id="CHEBI:30823"/>
        <dbReference type="ChEBI" id="CHEBI:84201"/>
        <dbReference type="ChEBI" id="CHEBI:136302"/>
    </reaction>
    <physiologicalReaction direction="left-to-right" evidence="11">
        <dbReference type="Rhea" id="RHEA:52061"/>
    </physiologicalReaction>
</comment>
<comment type="catalytic activity">
    <reaction evidence="15">
        <text>13-(9Z-hexadecenoyloxy)-octadecanoate + H2O = 13-hydroxy-octadecanoate + (9Z)-hexadecenoate + H(+)</text>
        <dbReference type="Rhea" id="RHEA:52076"/>
        <dbReference type="ChEBI" id="CHEBI:15377"/>
        <dbReference type="ChEBI" id="CHEBI:15378"/>
        <dbReference type="ChEBI" id="CHEBI:32372"/>
        <dbReference type="ChEBI" id="CHEBI:136304"/>
        <dbReference type="ChEBI" id="CHEBI:136315"/>
    </reaction>
    <physiologicalReaction direction="left-to-right" evidence="15">
        <dbReference type="Rhea" id="RHEA:52077"/>
    </physiologicalReaction>
</comment>
<evidence type="ECO:0000256" key="9">
    <source>
        <dbReference type="ARBA" id="ARBA00047863"/>
    </source>
</evidence>
<dbReference type="PANTHER" id="PTHR10989:SF17">
    <property type="entry name" value="ANDROGEN-DEPENDENT TFPI-REGULATING PROTEIN"/>
    <property type="match status" value="1"/>
</dbReference>
<evidence type="ECO:0000256" key="4">
    <source>
        <dbReference type="ARBA" id="ARBA00022692"/>
    </source>
</evidence>
<comment type="catalytic activity">
    <reaction evidence="1">
        <text>9-(9Z-hexadecenoyloxy)-octadecanoate + H2O = (9Z)-hexadecenoate + 9-hydroxy-octadecanoate + H(+)</text>
        <dbReference type="Rhea" id="RHEA:52068"/>
        <dbReference type="ChEBI" id="CHEBI:15377"/>
        <dbReference type="ChEBI" id="CHEBI:15378"/>
        <dbReference type="ChEBI" id="CHEBI:32372"/>
        <dbReference type="ChEBI" id="CHEBI:136286"/>
        <dbReference type="ChEBI" id="CHEBI:136309"/>
    </reaction>
    <physiologicalReaction direction="left-to-right" evidence="1">
        <dbReference type="Rhea" id="RHEA:52069"/>
    </physiologicalReaction>
</comment>
<sequence>LLQTVFYGNALLADLLRPIGKLRGVKFITSCRDLLFSVLAFPVAMFVFTSFWGLYTYNRELVYPKGIDEFIPLWLNHAMHTAILPLTLLESFAIPHHYLPKKSGLGLLGFFSFSYLF</sequence>
<evidence type="ECO:0000256" key="12">
    <source>
        <dbReference type="ARBA" id="ARBA00048800"/>
    </source>
</evidence>
<accession>A0AAV7VL80</accession>
<keyword evidence="6 17" id="KW-0472">Membrane</keyword>
<feature type="non-terminal residue" evidence="18">
    <location>
        <position position="1"/>
    </location>
</feature>
<dbReference type="EMBL" id="JANPWB010000003">
    <property type="protein sequence ID" value="KAJ1201681.1"/>
    <property type="molecule type" value="Genomic_DNA"/>
</dbReference>
<evidence type="ECO:0000256" key="10">
    <source>
        <dbReference type="ARBA" id="ARBA00048680"/>
    </source>
</evidence>
<evidence type="ECO:0000256" key="1">
    <source>
        <dbReference type="ARBA" id="ARBA00000923"/>
    </source>
</evidence>
<comment type="catalytic activity">
    <reaction evidence="13">
        <text>9-octadecanoyloxy-octadecanoate + H2O = 9-hydroxy-octadecanoate + octadecanoate + H(+)</text>
        <dbReference type="Rhea" id="RHEA:52096"/>
        <dbReference type="ChEBI" id="CHEBI:15377"/>
        <dbReference type="ChEBI" id="CHEBI:15378"/>
        <dbReference type="ChEBI" id="CHEBI:25629"/>
        <dbReference type="ChEBI" id="CHEBI:136286"/>
        <dbReference type="ChEBI" id="CHEBI:136373"/>
    </reaction>
    <physiologicalReaction direction="left-to-right" evidence="13">
        <dbReference type="Rhea" id="RHEA:52097"/>
    </physiologicalReaction>
</comment>
<evidence type="ECO:0000256" key="13">
    <source>
        <dbReference type="ARBA" id="ARBA00049221"/>
    </source>
</evidence>
<reference evidence="18" key="1">
    <citation type="journal article" date="2022" name="bioRxiv">
        <title>Sequencing and chromosome-scale assembly of the giantPleurodeles waltlgenome.</title>
        <authorList>
            <person name="Brown T."/>
            <person name="Elewa A."/>
            <person name="Iarovenko S."/>
            <person name="Subramanian E."/>
            <person name="Araus A.J."/>
            <person name="Petzold A."/>
            <person name="Susuki M."/>
            <person name="Suzuki K.-i.T."/>
            <person name="Hayashi T."/>
            <person name="Toyoda A."/>
            <person name="Oliveira C."/>
            <person name="Osipova E."/>
            <person name="Leigh N.D."/>
            <person name="Simon A."/>
            <person name="Yun M.H."/>
        </authorList>
    </citation>
    <scope>NUCLEOTIDE SEQUENCE</scope>
    <source>
        <strain evidence="18">20211129_DDA</strain>
        <tissue evidence="18">Liver</tissue>
    </source>
</reference>
<evidence type="ECO:0000256" key="15">
    <source>
        <dbReference type="ARBA" id="ARBA00049322"/>
    </source>
</evidence>
<feature type="transmembrane region" description="Helical" evidence="17">
    <location>
        <begin position="34"/>
        <end position="54"/>
    </location>
</feature>
<comment type="catalytic activity">
    <reaction evidence="9">
        <text>9-hexadecanoyloxy-octadecanoate + H2O = 9-hydroxy-octadecanoate + hexadecanoate + H(+)</text>
        <dbReference type="Rhea" id="RHEA:52052"/>
        <dbReference type="ChEBI" id="CHEBI:7896"/>
        <dbReference type="ChEBI" id="CHEBI:15377"/>
        <dbReference type="ChEBI" id="CHEBI:15378"/>
        <dbReference type="ChEBI" id="CHEBI:83670"/>
        <dbReference type="ChEBI" id="CHEBI:136286"/>
    </reaction>
    <physiologicalReaction direction="left-to-right" evidence="9">
        <dbReference type="Rhea" id="RHEA:52053"/>
    </physiologicalReaction>
</comment>
<protein>
    <recommendedName>
        <fullName evidence="20">Androgen-dependent TFPI-regulating protein</fullName>
    </recommendedName>
</protein>
<gene>
    <name evidence="18" type="ORF">NDU88_005487</name>
</gene>
<dbReference type="InterPro" id="IPR006838">
    <property type="entry name" value="ADTRP_AIG1"/>
</dbReference>
<evidence type="ECO:0000256" key="14">
    <source>
        <dbReference type="ARBA" id="ARBA00049296"/>
    </source>
</evidence>
<comment type="catalytic activity">
    <reaction evidence="14">
        <text>13-(9Z-octadecenoyloxy)-octadecanoate + H2O = 13-hydroxy-octadecanoate + (9Z)-octadecenoate + H(+)</text>
        <dbReference type="Rhea" id="RHEA:52064"/>
        <dbReference type="ChEBI" id="CHEBI:15377"/>
        <dbReference type="ChEBI" id="CHEBI:15378"/>
        <dbReference type="ChEBI" id="CHEBI:30823"/>
        <dbReference type="ChEBI" id="CHEBI:136303"/>
        <dbReference type="ChEBI" id="CHEBI:136304"/>
    </reaction>
    <physiologicalReaction direction="left-to-right" evidence="14">
        <dbReference type="Rhea" id="RHEA:52065"/>
    </physiologicalReaction>
</comment>
<dbReference type="GO" id="GO:0012505">
    <property type="term" value="C:endomembrane system"/>
    <property type="evidence" value="ECO:0007669"/>
    <property type="project" value="UniProtKB-SubCell"/>
</dbReference>
<evidence type="ECO:0000256" key="2">
    <source>
        <dbReference type="ARBA" id="ARBA00004127"/>
    </source>
</evidence>
<evidence type="ECO:0000256" key="5">
    <source>
        <dbReference type="ARBA" id="ARBA00022989"/>
    </source>
</evidence>
<evidence type="ECO:0008006" key="20">
    <source>
        <dbReference type="Google" id="ProtNLM"/>
    </source>
</evidence>
<evidence type="ECO:0000256" key="6">
    <source>
        <dbReference type="ARBA" id="ARBA00023136"/>
    </source>
</evidence>
<dbReference type="PANTHER" id="PTHR10989">
    <property type="entry name" value="ANDROGEN-INDUCED PROTEIN 1-RELATED"/>
    <property type="match status" value="1"/>
</dbReference>
<evidence type="ECO:0000256" key="3">
    <source>
        <dbReference type="ARBA" id="ARBA00009300"/>
    </source>
</evidence>
<dbReference type="Proteomes" id="UP001066276">
    <property type="component" value="Chromosome 2_1"/>
</dbReference>
<name>A0AAV7VL80_PLEWA</name>
<comment type="catalytic activity">
    <reaction evidence="8">
        <text>13-octadecanoyloxy-octadecanoate + H2O = 13-hydroxy-octadecanoate + octadecanoate + H(+)</text>
        <dbReference type="Rhea" id="RHEA:52084"/>
        <dbReference type="ChEBI" id="CHEBI:15377"/>
        <dbReference type="ChEBI" id="CHEBI:15378"/>
        <dbReference type="ChEBI" id="CHEBI:25629"/>
        <dbReference type="ChEBI" id="CHEBI:136304"/>
        <dbReference type="ChEBI" id="CHEBI:136335"/>
    </reaction>
    <physiologicalReaction direction="left-to-right" evidence="8">
        <dbReference type="Rhea" id="RHEA:52085"/>
    </physiologicalReaction>
</comment>
<comment type="caution">
    <text evidence="18">The sequence shown here is derived from an EMBL/GenBank/DDBJ whole genome shotgun (WGS) entry which is preliminary data.</text>
</comment>
<comment type="similarity">
    <text evidence="3">Belongs to the AIG1 family.</text>
</comment>
<evidence type="ECO:0000313" key="19">
    <source>
        <dbReference type="Proteomes" id="UP001066276"/>
    </source>
</evidence>
<proteinExistence type="inferred from homology"/>
<comment type="subcellular location">
    <subcellularLocation>
        <location evidence="2">Endomembrane system</location>
        <topology evidence="2">Multi-pass membrane protein</topology>
    </subcellularLocation>
</comment>
<dbReference type="GO" id="GO:0016020">
    <property type="term" value="C:membrane"/>
    <property type="evidence" value="ECO:0007669"/>
    <property type="project" value="InterPro"/>
</dbReference>
<comment type="catalytic activity">
    <reaction evidence="12">
        <text>9-(9Z-octadecenoyloxy)-octadecanoate + H2O = 9-hydroxy-octadecanoate + (9Z)-octadecenoate + H(+)</text>
        <dbReference type="Rhea" id="RHEA:52048"/>
        <dbReference type="ChEBI" id="CHEBI:15377"/>
        <dbReference type="ChEBI" id="CHEBI:15378"/>
        <dbReference type="ChEBI" id="CHEBI:30823"/>
        <dbReference type="ChEBI" id="CHEBI:136282"/>
        <dbReference type="ChEBI" id="CHEBI:136286"/>
    </reaction>
    <physiologicalReaction direction="left-to-right" evidence="12">
        <dbReference type="Rhea" id="RHEA:52049"/>
    </physiologicalReaction>
</comment>
<keyword evidence="19" id="KW-1185">Reference proteome</keyword>
<evidence type="ECO:0000313" key="18">
    <source>
        <dbReference type="EMBL" id="KAJ1201681.1"/>
    </source>
</evidence>
<dbReference type="AlphaFoldDB" id="A0AAV7VL80"/>
<comment type="catalytic activity">
    <reaction evidence="7">
        <text>12-hexadecanoyloxy-octadecanoate + H2O = 12-hydroxyoctadecanoate + hexadecanoate + H(+)</text>
        <dbReference type="Rhea" id="RHEA:52056"/>
        <dbReference type="ChEBI" id="CHEBI:7896"/>
        <dbReference type="ChEBI" id="CHEBI:15377"/>
        <dbReference type="ChEBI" id="CHEBI:15378"/>
        <dbReference type="ChEBI" id="CHEBI:83677"/>
        <dbReference type="ChEBI" id="CHEBI:84201"/>
    </reaction>
    <physiologicalReaction direction="left-to-right" evidence="7">
        <dbReference type="Rhea" id="RHEA:52057"/>
    </physiologicalReaction>
</comment>
<evidence type="ECO:0000256" key="16">
    <source>
        <dbReference type="ARBA" id="ARBA00049428"/>
    </source>
</evidence>
<evidence type="ECO:0000256" key="17">
    <source>
        <dbReference type="SAM" id="Phobius"/>
    </source>
</evidence>
<comment type="catalytic activity">
    <reaction evidence="16">
        <text>12-(9Z-hexadecenoyloxy)-octadecanoate + H2O = 12-hydroxyoctadecanoate + (9Z)-hexadecenoate + H(+)</text>
        <dbReference type="Rhea" id="RHEA:52072"/>
        <dbReference type="ChEBI" id="CHEBI:15377"/>
        <dbReference type="ChEBI" id="CHEBI:15378"/>
        <dbReference type="ChEBI" id="CHEBI:32372"/>
        <dbReference type="ChEBI" id="CHEBI:84201"/>
        <dbReference type="ChEBI" id="CHEBI:136312"/>
    </reaction>
    <physiologicalReaction direction="left-to-right" evidence="16">
        <dbReference type="Rhea" id="RHEA:52073"/>
    </physiologicalReaction>
</comment>
<dbReference type="Pfam" id="PF04750">
    <property type="entry name" value="Far-17a_AIG1"/>
    <property type="match status" value="1"/>
</dbReference>
<comment type="catalytic activity">
    <reaction evidence="10">
        <text>12-octadecanoyloxy-octadecanoate + H2O = 12-hydroxyoctadecanoate + octadecanoate + H(+)</text>
        <dbReference type="Rhea" id="RHEA:52080"/>
        <dbReference type="ChEBI" id="CHEBI:15377"/>
        <dbReference type="ChEBI" id="CHEBI:15378"/>
        <dbReference type="ChEBI" id="CHEBI:25629"/>
        <dbReference type="ChEBI" id="CHEBI:84201"/>
        <dbReference type="ChEBI" id="CHEBI:136330"/>
    </reaction>
    <physiologicalReaction direction="left-to-right" evidence="10">
        <dbReference type="Rhea" id="RHEA:52081"/>
    </physiologicalReaction>
</comment>
<feature type="non-terminal residue" evidence="18">
    <location>
        <position position="117"/>
    </location>
</feature>
<keyword evidence="4 17" id="KW-0812">Transmembrane</keyword>
<keyword evidence="5 17" id="KW-1133">Transmembrane helix</keyword>
<evidence type="ECO:0000256" key="7">
    <source>
        <dbReference type="ARBA" id="ARBA00047368"/>
    </source>
</evidence>
<evidence type="ECO:0000256" key="11">
    <source>
        <dbReference type="ARBA" id="ARBA00048701"/>
    </source>
</evidence>